<evidence type="ECO:0000313" key="2">
    <source>
        <dbReference type="Proteomes" id="UP000748756"/>
    </source>
</evidence>
<keyword evidence="2" id="KW-1185">Reference proteome</keyword>
<dbReference type="Proteomes" id="UP000748756">
    <property type="component" value="Unassembled WGS sequence"/>
</dbReference>
<organism evidence="1 2">
    <name type="scientific">Linnemannia schmuckeri</name>
    <dbReference type="NCBI Taxonomy" id="64567"/>
    <lineage>
        <taxon>Eukaryota</taxon>
        <taxon>Fungi</taxon>
        <taxon>Fungi incertae sedis</taxon>
        <taxon>Mucoromycota</taxon>
        <taxon>Mortierellomycotina</taxon>
        <taxon>Mortierellomycetes</taxon>
        <taxon>Mortierellales</taxon>
        <taxon>Mortierellaceae</taxon>
        <taxon>Linnemannia</taxon>
    </lineage>
</organism>
<protein>
    <submittedName>
        <fullName evidence="1">Uncharacterized protein</fullName>
    </submittedName>
</protein>
<comment type="caution">
    <text evidence="1">The sequence shown here is derived from an EMBL/GenBank/DDBJ whole genome shotgun (WGS) entry which is preliminary data.</text>
</comment>
<accession>A0A9P5V7F4</accession>
<gene>
    <name evidence="1" type="ORF">BG015_000455</name>
</gene>
<name>A0A9P5V7F4_9FUNG</name>
<evidence type="ECO:0000313" key="1">
    <source>
        <dbReference type="EMBL" id="KAF9143363.1"/>
    </source>
</evidence>
<dbReference type="OrthoDB" id="10652343at2759"/>
<dbReference type="AlphaFoldDB" id="A0A9P5V7F4"/>
<sequence length="171" mass="19145">MIFASTATQLRHTGITTLAVDLISVFMPDDYSSSASSLLIHFPNLQLWNILSSHDPQSGDLPARAITILNQELKNAKFHQADHFDDIPATTMLTLLLGVLEELVEIKVLYENTNPSIVNVTLTHSTSLRALHLLPRDSFYRTQTAVVAQDDQLKGWRRLIQLIPQVCSNLQ</sequence>
<dbReference type="EMBL" id="JAAAUQ010001070">
    <property type="protein sequence ID" value="KAF9143363.1"/>
    <property type="molecule type" value="Genomic_DNA"/>
</dbReference>
<proteinExistence type="predicted"/>
<reference evidence="1" key="1">
    <citation type="journal article" date="2020" name="Fungal Divers.">
        <title>Resolving the Mortierellaceae phylogeny through synthesis of multi-gene phylogenetics and phylogenomics.</title>
        <authorList>
            <person name="Vandepol N."/>
            <person name="Liber J."/>
            <person name="Desiro A."/>
            <person name="Na H."/>
            <person name="Kennedy M."/>
            <person name="Barry K."/>
            <person name="Grigoriev I.V."/>
            <person name="Miller A.N."/>
            <person name="O'Donnell K."/>
            <person name="Stajich J.E."/>
            <person name="Bonito G."/>
        </authorList>
    </citation>
    <scope>NUCLEOTIDE SEQUENCE</scope>
    <source>
        <strain evidence="1">NRRL 6426</strain>
    </source>
</reference>